<dbReference type="NCBIfam" id="TIGR01297">
    <property type="entry name" value="CDF"/>
    <property type="match status" value="1"/>
</dbReference>
<evidence type="ECO:0000256" key="2">
    <source>
        <dbReference type="ARBA" id="ARBA00008114"/>
    </source>
</evidence>
<name>A0A1R1ML90_9BACT</name>
<evidence type="ECO:0000256" key="1">
    <source>
        <dbReference type="ARBA" id="ARBA00004141"/>
    </source>
</evidence>
<organism evidence="10 11">
    <name type="scientific">Desulfurobacterium indicum</name>
    <dbReference type="NCBI Taxonomy" id="1914305"/>
    <lineage>
        <taxon>Bacteria</taxon>
        <taxon>Pseudomonadati</taxon>
        <taxon>Aquificota</taxon>
        <taxon>Aquificia</taxon>
        <taxon>Desulfurobacteriales</taxon>
        <taxon>Desulfurobacteriaceae</taxon>
        <taxon>Desulfurobacterium</taxon>
    </lineage>
</organism>
<evidence type="ECO:0000259" key="9">
    <source>
        <dbReference type="Pfam" id="PF16916"/>
    </source>
</evidence>
<evidence type="ECO:0000256" key="4">
    <source>
        <dbReference type="ARBA" id="ARBA00022692"/>
    </source>
</evidence>
<keyword evidence="4 7" id="KW-0812">Transmembrane</keyword>
<dbReference type="EMBL" id="MOEN01000013">
    <property type="protein sequence ID" value="OMH40571.1"/>
    <property type="molecule type" value="Genomic_DNA"/>
</dbReference>
<evidence type="ECO:0000256" key="5">
    <source>
        <dbReference type="ARBA" id="ARBA00022989"/>
    </source>
</evidence>
<keyword evidence="6 7" id="KW-0472">Membrane</keyword>
<feature type="domain" description="Cation efflux protein cytoplasmic" evidence="9">
    <location>
        <begin position="206"/>
        <end position="282"/>
    </location>
</feature>
<comment type="similarity">
    <text evidence="2">Belongs to the cation diffusion facilitator (CDF) transporter (TC 2.A.4) family.</text>
</comment>
<dbReference type="Pfam" id="PF01545">
    <property type="entry name" value="Cation_efflux"/>
    <property type="match status" value="1"/>
</dbReference>
<dbReference type="InterPro" id="IPR027469">
    <property type="entry name" value="Cation_efflux_TMD_sf"/>
</dbReference>
<dbReference type="InterPro" id="IPR050291">
    <property type="entry name" value="CDF_Transporter"/>
</dbReference>
<dbReference type="Gene3D" id="1.20.1510.10">
    <property type="entry name" value="Cation efflux protein transmembrane domain"/>
    <property type="match status" value="1"/>
</dbReference>
<keyword evidence="3" id="KW-0813">Transport</keyword>
<evidence type="ECO:0000256" key="7">
    <source>
        <dbReference type="SAM" id="Phobius"/>
    </source>
</evidence>
<dbReference type="SUPFAM" id="SSF161111">
    <property type="entry name" value="Cation efflux protein transmembrane domain-like"/>
    <property type="match status" value="1"/>
</dbReference>
<dbReference type="GO" id="GO:0015341">
    <property type="term" value="F:zinc efflux antiporter activity"/>
    <property type="evidence" value="ECO:0007669"/>
    <property type="project" value="TreeGrafter"/>
</dbReference>
<dbReference type="Pfam" id="PF16916">
    <property type="entry name" value="ZT_dimer"/>
    <property type="match status" value="1"/>
</dbReference>
<dbReference type="RefSeq" id="WP_076712926.1">
    <property type="nucleotide sequence ID" value="NZ_MOEN01000013.1"/>
</dbReference>
<dbReference type="STRING" id="1914305.BLW93_04570"/>
<dbReference type="OrthoDB" id="9806522at2"/>
<evidence type="ECO:0000256" key="6">
    <source>
        <dbReference type="ARBA" id="ARBA00023136"/>
    </source>
</evidence>
<feature type="transmembrane region" description="Helical" evidence="7">
    <location>
        <begin position="9"/>
        <end position="29"/>
    </location>
</feature>
<dbReference type="InterPro" id="IPR002524">
    <property type="entry name" value="Cation_efflux"/>
</dbReference>
<dbReference type="InterPro" id="IPR058533">
    <property type="entry name" value="Cation_efflux_TM"/>
</dbReference>
<dbReference type="InterPro" id="IPR036105">
    <property type="entry name" value="DiNase_FeMo-co_biosyn_sf"/>
</dbReference>
<feature type="transmembrane region" description="Helical" evidence="7">
    <location>
        <begin position="149"/>
        <end position="170"/>
    </location>
</feature>
<dbReference type="PANTHER" id="PTHR43840:SF15">
    <property type="entry name" value="MITOCHONDRIAL METAL TRANSPORTER 1-RELATED"/>
    <property type="match status" value="1"/>
</dbReference>
<dbReference type="InterPro" id="IPR036837">
    <property type="entry name" value="Cation_efflux_CTD_sf"/>
</dbReference>
<sequence length="414" mass="45663">MIYKEKKKIALMSVFLNLTLFLIKLSAGLVSNSASLIADAIHSLSDLAAAISVYAGITIANMKSKNFPYGLYKVENIVAIISSFAIFLAGYEIAKHSLFGGMEERITNLLVALGAIVLTLILTLLFSLYEKKKGEELNSPSLIADAEHVKTDMFSAIVVLVGVIANYAGYPWIEKIAVAIVVLLIFHAGFEILLESLKVLLDASIDRETLEKVKSIMHEFPEVAGIKSISGRNSGSYKFIEAEVYVDCDSLEEAHKIIDAIEQQVKKEVPFVEKVIIHPEPYEPEKQVIAIPLDSEDKVCEGFGRCDFILVAVVDKKKKLIENAKLYVNPVKNIEKGRGIELVEFLKSKGVTCIILSKPPSHRGVLYAMAENRVKLAVVDEIGNPYDFLNDLVSKGLKCQSPLLFLREVMGGNE</sequence>
<dbReference type="Gene3D" id="3.30.70.1350">
    <property type="entry name" value="Cation efflux protein, cytoplasmic domain"/>
    <property type="match status" value="1"/>
</dbReference>
<feature type="domain" description="Cation efflux protein transmembrane" evidence="8">
    <location>
        <begin position="11"/>
        <end position="201"/>
    </location>
</feature>
<evidence type="ECO:0000259" key="8">
    <source>
        <dbReference type="Pfam" id="PF01545"/>
    </source>
</evidence>
<dbReference type="GO" id="GO:0006882">
    <property type="term" value="P:intracellular zinc ion homeostasis"/>
    <property type="evidence" value="ECO:0007669"/>
    <property type="project" value="TreeGrafter"/>
</dbReference>
<evidence type="ECO:0000313" key="11">
    <source>
        <dbReference type="Proteomes" id="UP000187408"/>
    </source>
</evidence>
<keyword evidence="11" id="KW-1185">Reference proteome</keyword>
<dbReference type="GO" id="GO:0005886">
    <property type="term" value="C:plasma membrane"/>
    <property type="evidence" value="ECO:0007669"/>
    <property type="project" value="TreeGrafter"/>
</dbReference>
<feature type="transmembrane region" description="Helical" evidence="7">
    <location>
        <begin position="41"/>
        <end position="62"/>
    </location>
</feature>
<dbReference type="InterPro" id="IPR027470">
    <property type="entry name" value="Cation_efflux_CTD"/>
</dbReference>
<protein>
    <submittedName>
        <fullName evidence="10">Cation transporter</fullName>
    </submittedName>
</protein>
<keyword evidence="5 7" id="KW-1133">Transmembrane helix</keyword>
<accession>A0A1R1ML90</accession>
<dbReference type="PANTHER" id="PTHR43840">
    <property type="entry name" value="MITOCHONDRIAL METAL TRANSPORTER 1-RELATED"/>
    <property type="match status" value="1"/>
</dbReference>
<proteinExistence type="inferred from homology"/>
<dbReference type="SUPFAM" id="SSF53146">
    <property type="entry name" value="Nitrogenase accessory factor-like"/>
    <property type="match status" value="1"/>
</dbReference>
<dbReference type="AlphaFoldDB" id="A0A1R1ML90"/>
<dbReference type="GO" id="GO:0015093">
    <property type="term" value="F:ferrous iron transmembrane transporter activity"/>
    <property type="evidence" value="ECO:0007669"/>
    <property type="project" value="TreeGrafter"/>
</dbReference>
<evidence type="ECO:0000313" key="10">
    <source>
        <dbReference type="EMBL" id="OMH40571.1"/>
    </source>
</evidence>
<reference evidence="10 11" key="1">
    <citation type="submission" date="2016-10" db="EMBL/GenBank/DDBJ databases">
        <title>Genome sequence of a sulfur-reducing bacterium Desulfurobacterium indicum K6013.</title>
        <authorList>
            <person name="Cao J."/>
            <person name="Shao Z."/>
            <person name="Alain K."/>
            <person name="Jebbar M."/>
        </authorList>
    </citation>
    <scope>NUCLEOTIDE SEQUENCE [LARGE SCALE GENOMIC DNA]</scope>
    <source>
        <strain evidence="10 11">K6013</strain>
    </source>
</reference>
<comment type="caution">
    <text evidence="10">The sequence shown here is derived from an EMBL/GenBank/DDBJ whole genome shotgun (WGS) entry which is preliminary data.</text>
</comment>
<comment type="subcellular location">
    <subcellularLocation>
        <location evidence="1">Membrane</location>
        <topology evidence="1">Multi-pass membrane protein</topology>
    </subcellularLocation>
</comment>
<feature type="transmembrane region" description="Helical" evidence="7">
    <location>
        <begin position="106"/>
        <end position="129"/>
    </location>
</feature>
<dbReference type="Gene3D" id="3.30.420.130">
    <property type="entry name" value="Dinitrogenase iron-molybdenum cofactor biosynthesis domain"/>
    <property type="match status" value="1"/>
</dbReference>
<dbReference type="Proteomes" id="UP000187408">
    <property type="component" value="Unassembled WGS sequence"/>
</dbReference>
<feature type="transmembrane region" description="Helical" evidence="7">
    <location>
        <begin position="74"/>
        <end position="94"/>
    </location>
</feature>
<dbReference type="GO" id="GO:0015086">
    <property type="term" value="F:cadmium ion transmembrane transporter activity"/>
    <property type="evidence" value="ECO:0007669"/>
    <property type="project" value="TreeGrafter"/>
</dbReference>
<gene>
    <name evidence="10" type="ORF">BLW93_04570</name>
</gene>
<dbReference type="SUPFAM" id="SSF160240">
    <property type="entry name" value="Cation efflux protein cytoplasmic domain-like"/>
    <property type="match status" value="1"/>
</dbReference>
<evidence type="ECO:0000256" key="3">
    <source>
        <dbReference type="ARBA" id="ARBA00022448"/>
    </source>
</evidence>